<feature type="active site" description="Proton acceptor; for dehydratase activity" evidence="8">
    <location>
        <position position="2327"/>
    </location>
</feature>
<dbReference type="InterPro" id="IPR054514">
    <property type="entry name" value="RhiE-like_linker"/>
</dbReference>
<dbReference type="InterPro" id="IPR049551">
    <property type="entry name" value="PKS_DH_C"/>
</dbReference>
<dbReference type="Pfam" id="PF02801">
    <property type="entry name" value="Ketoacyl-synt_C"/>
    <property type="match status" value="3"/>
</dbReference>
<dbReference type="SMART" id="SM00827">
    <property type="entry name" value="PKS_AT"/>
    <property type="match status" value="3"/>
</dbReference>
<comment type="pathway">
    <text evidence="1">Antibiotic biosynthesis.</text>
</comment>
<dbReference type="FunFam" id="3.40.47.10:FF:000019">
    <property type="entry name" value="Polyketide synthase type I"/>
    <property type="match status" value="3"/>
</dbReference>
<evidence type="ECO:0000256" key="3">
    <source>
        <dbReference type="ARBA" id="ARBA00022553"/>
    </source>
</evidence>
<dbReference type="SUPFAM" id="SSF51735">
    <property type="entry name" value="NAD(P)-binding Rossmann-fold domains"/>
    <property type="match status" value="6"/>
</dbReference>
<evidence type="ECO:0000256" key="8">
    <source>
        <dbReference type="PROSITE-ProRule" id="PRU01363"/>
    </source>
</evidence>
<dbReference type="InterPro" id="IPR001227">
    <property type="entry name" value="Ac_transferase_dom_sf"/>
</dbReference>
<dbReference type="Pfam" id="PF21089">
    <property type="entry name" value="PKS_DH_N"/>
    <property type="match status" value="1"/>
</dbReference>
<dbReference type="SMART" id="SM01294">
    <property type="entry name" value="PKS_PP_betabranch"/>
    <property type="match status" value="3"/>
</dbReference>
<dbReference type="InterPro" id="IPR013968">
    <property type="entry name" value="PKS_KR"/>
</dbReference>
<dbReference type="PROSITE" id="PS00012">
    <property type="entry name" value="PHOSPHOPANTETHEINE"/>
    <property type="match status" value="3"/>
</dbReference>
<evidence type="ECO:0000256" key="1">
    <source>
        <dbReference type="ARBA" id="ARBA00004792"/>
    </source>
</evidence>
<dbReference type="SMART" id="SM00822">
    <property type="entry name" value="PKS_KR"/>
    <property type="match status" value="3"/>
</dbReference>
<dbReference type="SUPFAM" id="SSF53901">
    <property type="entry name" value="Thiolase-like"/>
    <property type="match status" value="3"/>
</dbReference>
<dbReference type="OrthoDB" id="9778690at2"/>
<dbReference type="InterPro" id="IPR041618">
    <property type="entry name" value="PKS_DE"/>
</dbReference>
<dbReference type="PROSITE" id="PS00606">
    <property type="entry name" value="KS3_1"/>
    <property type="match status" value="3"/>
</dbReference>
<dbReference type="Gene3D" id="6.10.140.1830">
    <property type="match status" value="1"/>
</dbReference>
<dbReference type="InterPro" id="IPR009081">
    <property type="entry name" value="PP-bd_ACP"/>
</dbReference>
<dbReference type="CDD" id="cd08956">
    <property type="entry name" value="KR_3_FAS_SDR_x"/>
    <property type="match status" value="1"/>
</dbReference>
<dbReference type="PANTHER" id="PTHR43775">
    <property type="entry name" value="FATTY ACID SYNTHASE"/>
    <property type="match status" value="1"/>
</dbReference>
<dbReference type="InterPro" id="IPR049900">
    <property type="entry name" value="PKS_mFAS_DH"/>
</dbReference>
<dbReference type="InterPro" id="IPR036291">
    <property type="entry name" value="NAD(P)-bd_dom_sf"/>
</dbReference>
<dbReference type="SMART" id="SM00826">
    <property type="entry name" value="PKS_DH"/>
    <property type="match status" value="1"/>
</dbReference>
<dbReference type="Gene3D" id="3.40.50.720">
    <property type="entry name" value="NAD(P)-binding Rossmann-like Domain"/>
    <property type="match status" value="3"/>
</dbReference>
<dbReference type="GO" id="GO:0031177">
    <property type="term" value="F:phosphopantetheine binding"/>
    <property type="evidence" value="ECO:0007669"/>
    <property type="project" value="InterPro"/>
</dbReference>
<dbReference type="GO" id="GO:0004312">
    <property type="term" value="F:fatty acid synthase activity"/>
    <property type="evidence" value="ECO:0007669"/>
    <property type="project" value="TreeGrafter"/>
</dbReference>
<feature type="domain" description="Carrier" evidence="9">
    <location>
        <begin position="1346"/>
        <end position="1421"/>
    </location>
</feature>
<proteinExistence type="predicted"/>
<dbReference type="InterPro" id="IPR016039">
    <property type="entry name" value="Thiolase-like"/>
</dbReference>
<dbReference type="CDD" id="cd08952">
    <property type="entry name" value="KR_1_SDR_x"/>
    <property type="match status" value="2"/>
</dbReference>
<dbReference type="PROSITE" id="PS50075">
    <property type="entry name" value="CARRIER"/>
    <property type="match status" value="3"/>
</dbReference>
<organism evidence="12 13">
    <name type="scientific">Saccharothrix australiensis</name>
    <dbReference type="NCBI Taxonomy" id="2072"/>
    <lineage>
        <taxon>Bacteria</taxon>
        <taxon>Bacillati</taxon>
        <taxon>Actinomycetota</taxon>
        <taxon>Actinomycetes</taxon>
        <taxon>Pseudonocardiales</taxon>
        <taxon>Pseudonocardiaceae</taxon>
        <taxon>Saccharothrix</taxon>
    </lineage>
</organism>
<dbReference type="InterPro" id="IPR020841">
    <property type="entry name" value="PKS_Beta-ketoAc_synthase_dom"/>
</dbReference>
<dbReference type="InterPro" id="IPR057326">
    <property type="entry name" value="KR_dom"/>
</dbReference>
<dbReference type="InterPro" id="IPR014030">
    <property type="entry name" value="Ketoacyl_synth_N"/>
</dbReference>
<evidence type="ECO:0000256" key="4">
    <source>
        <dbReference type="ARBA" id="ARBA00022679"/>
    </source>
</evidence>
<accession>A0A495VYI4</accession>
<dbReference type="InterPro" id="IPR016035">
    <property type="entry name" value="Acyl_Trfase/lysoPLipase"/>
</dbReference>
<dbReference type="Pfam" id="PF16197">
    <property type="entry name" value="KAsynt_C_assoc"/>
    <property type="match status" value="2"/>
</dbReference>
<dbReference type="InterPro" id="IPR018201">
    <property type="entry name" value="Ketoacyl_synth_AS"/>
</dbReference>
<dbReference type="InterPro" id="IPR006162">
    <property type="entry name" value="Ppantetheine_attach_site"/>
</dbReference>
<keyword evidence="3" id="KW-0597">Phosphoprotein</keyword>
<dbReference type="EMBL" id="RBXO01000001">
    <property type="protein sequence ID" value="RKT54472.1"/>
    <property type="molecule type" value="Genomic_DNA"/>
</dbReference>
<dbReference type="InterPro" id="IPR014043">
    <property type="entry name" value="Acyl_transferase_dom"/>
</dbReference>
<dbReference type="CDD" id="cd00833">
    <property type="entry name" value="PKS"/>
    <property type="match status" value="3"/>
</dbReference>
<name>A0A495VYI4_9PSEU</name>
<keyword evidence="6" id="KW-0511">Multifunctional enzyme</keyword>
<feature type="domain" description="Ketosynthase family 3 (KS3)" evidence="10">
    <location>
        <begin position="1437"/>
        <end position="1852"/>
    </location>
</feature>
<dbReference type="Gene3D" id="3.40.366.10">
    <property type="entry name" value="Malonyl-Coenzyme A Acyl Carrier Protein, domain 2"/>
    <property type="match status" value="3"/>
</dbReference>
<dbReference type="InterPro" id="IPR042104">
    <property type="entry name" value="PKS_dehydratase_sf"/>
</dbReference>
<dbReference type="Pfam" id="PF22336">
    <property type="entry name" value="RhiE-like_linker"/>
    <property type="match status" value="1"/>
</dbReference>
<dbReference type="GO" id="GO:0004315">
    <property type="term" value="F:3-oxoacyl-[acyl-carrier-protein] synthase activity"/>
    <property type="evidence" value="ECO:0007669"/>
    <property type="project" value="InterPro"/>
</dbReference>
<reference evidence="12 13" key="1">
    <citation type="submission" date="2018-10" db="EMBL/GenBank/DDBJ databases">
        <title>Sequencing the genomes of 1000 actinobacteria strains.</title>
        <authorList>
            <person name="Klenk H.-P."/>
        </authorList>
    </citation>
    <scope>NUCLEOTIDE SEQUENCE [LARGE SCALE GENOMIC DNA]</scope>
    <source>
        <strain evidence="12 13">DSM 43800</strain>
    </source>
</reference>
<dbReference type="InterPro" id="IPR049552">
    <property type="entry name" value="PKS_DH_N"/>
</dbReference>
<keyword evidence="2" id="KW-0596">Phosphopantetheine</keyword>
<dbReference type="Pfam" id="PF08659">
    <property type="entry name" value="KR"/>
    <property type="match status" value="3"/>
</dbReference>
<dbReference type="GO" id="GO:0006633">
    <property type="term" value="P:fatty acid biosynthetic process"/>
    <property type="evidence" value="ECO:0007669"/>
    <property type="project" value="InterPro"/>
</dbReference>
<keyword evidence="13" id="KW-1185">Reference proteome</keyword>
<dbReference type="InterPro" id="IPR032821">
    <property type="entry name" value="PKS_assoc"/>
</dbReference>
<evidence type="ECO:0000259" key="10">
    <source>
        <dbReference type="PROSITE" id="PS52004"/>
    </source>
</evidence>
<evidence type="ECO:0000313" key="12">
    <source>
        <dbReference type="EMBL" id="RKT54472.1"/>
    </source>
</evidence>
<dbReference type="SMART" id="SM00823">
    <property type="entry name" value="PKS_PP"/>
    <property type="match status" value="3"/>
</dbReference>
<keyword evidence="7" id="KW-0012">Acyltransferase</keyword>
<gene>
    <name evidence="12" type="ORF">C8E97_3098</name>
</gene>
<evidence type="ECO:0000256" key="7">
    <source>
        <dbReference type="ARBA" id="ARBA00023315"/>
    </source>
</evidence>
<feature type="domain" description="PKS/mFAS DH" evidence="11">
    <location>
        <begin position="2295"/>
        <end position="2567"/>
    </location>
</feature>
<dbReference type="SUPFAM" id="SSF55048">
    <property type="entry name" value="Probable ACP-binding domain of malonyl-CoA ACP transacylase"/>
    <property type="match status" value="3"/>
</dbReference>
<dbReference type="Pfam" id="PF00550">
    <property type="entry name" value="PP-binding"/>
    <property type="match status" value="3"/>
</dbReference>
<dbReference type="Gene3D" id="3.30.70.3290">
    <property type="match status" value="3"/>
</dbReference>
<evidence type="ECO:0000259" key="9">
    <source>
        <dbReference type="PROSITE" id="PS50075"/>
    </source>
</evidence>
<evidence type="ECO:0000259" key="11">
    <source>
        <dbReference type="PROSITE" id="PS52019"/>
    </source>
</evidence>
<feature type="region of interest" description="N-terminal hotdog fold" evidence="8">
    <location>
        <begin position="2295"/>
        <end position="2417"/>
    </location>
</feature>
<evidence type="ECO:0000256" key="2">
    <source>
        <dbReference type="ARBA" id="ARBA00022450"/>
    </source>
</evidence>
<keyword evidence="4 12" id="KW-0808">Transferase</keyword>
<feature type="region of interest" description="C-terminal hotdog fold" evidence="8">
    <location>
        <begin position="2428"/>
        <end position="2567"/>
    </location>
</feature>
<feature type="domain" description="Carrier" evidence="9">
    <location>
        <begin position="3018"/>
        <end position="3092"/>
    </location>
</feature>
<dbReference type="PROSITE" id="PS52019">
    <property type="entry name" value="PKS_MFAS_DH"/>
    <property type="match status" value="1"/>
</dbReference>
<dbReference type="PANTHER" id="PTHR43775:SF51">
    <property type="entry name" value="INACTIVE PHENOLPHTHIOCEROL SYNTHESIS POLYKETIDE SYNTHASE TYPE I PKS1-RELATED"/>
    <property type="match status" value="1"/>
</dbReference>
<dbReference type="Pfam" id="PF14765">
    <property type="entry name" value="PS-DH"/>
    <property type="match status" value="1"/>
</dbReference>
<comment type="caution">
    <text evidence="12">The sequence shown here is derived from an EMBL/GenBank/DDBJ whole genome shotgun (WGS) entry which is preliminary data.</text>
</comment>
<feature type="active site" description="Proton donor; for dehydratase activity" evidence="8">
    <location>
        <position position="2487"/>
    </location>
</feature>
<evidence type="ECO:0000313" key="13">
    <source>
        <dbReference type="Proteomes" id="UP000282084"/>
    </source>
</evidence>
<dbReference type="Pfam" id="PF00109">
    <property type="entry name" value="ketoacyl-synt"/>
    <property type="match status" value="3"/>
</dbReference>
<dbReference type="SUPFAM" id="SSF52151">
    <property type="entry name" value="FabD/lysophospholipase-like"/>
    <property type="match status" value="3"/>
</dbReference>
<dbReference type="Pfam" id="PF18369">
    <property type="entry name" value="PKS_DE"/>
    <property type="match status" value="1"/>
</dbReference>
<dbReference type="InterPro" id="IPR036736">
    <property type="entry name" value="ACP-like_sf"/>
</dbReference>
<dbReference type="NCBIfam" id="NF045894">
    <property type="entry name" value="PKS_plus_SDR"/>
    <property type="match status" value="1"/>
</dbReference>
<dbReference type="InterPro" id="IPR050091">
    <property type="entry name" value="PKS_NRPS_Biosynth_Enz"/>
</dbReference>
<dbReference type="Gene3D" id="1.10.1200.10">
    <property type="entry name" value="ACP-like"/>
    <property type="match status" value="3"/>
</dbReference>
<dbReference type="InterPro" id="IPR014031">
    <property type="entry name" value="Ketoacyl_synth_C"/>
</dbReference>
<dbReference type="PROSITE" id="PS52004">
    <property type="entry name" value="KS3_2"/>
    <property type="match status" value="3"/>
</dbReference>
<dbReference type="InterPro" id="IPR020806">
    <property type="entry name" value="PKS_PP-bd"/>
</dbReference>
<evidence type="ECO:0000256" key="6">
    <source>
        <dbReference type="ARBA" id="ARBA00023268"/>
    </source>
</evidence>
<feature type="domain" description="Carrier" evidence="9">
    <location>
        <begin position="4463"/>
        <end position="4538"/>
    </location>
</feature>
<feature type="domain" description="Ketosynthase family 3 (KS3)" evidence="10">
    <location>
        <begin position="33"/>
        <end position="458"/>
    </location>
</feature>
<dbReference type="InterPro" id="IPR020807">
    <property type="entry name" value="PKS_DH"/>
</dbReference>
<dbReference type="FunFam" id="1.10.1200.10:FF:000007">
    <property type="entry name" value="Probable polyketide synthase pks17"/>
    <property type="match status" value="3"/>
</dbReference>
<sequence length="4609" mass="478098">MSNEQKLLEHLRWMTGELRETRDRLRAAEDAAREPVAIVGLACRFPGGVDTPEQLWRLLDAGADAVGPFPDDRGWDLDALFDPDPDRPGTTYVDSGAFLADAAGFDPALFGISPREALAMDPQQRLLLEVTWEALERAGLDPLSLRGSRTGVYTGTNGQDYGSQGKVPAELEAHIGTGTASSVLSGRVSYSFGFEGPAVTVDTACSASLVALHLAVQALRNRECDLAVAGGATVMATPGAFTEFSRQRGLAADGRCKPFAAAADGTNWGEGAGVVLVERLSDALRNGHRVLAVVRGTAVNQDGASNGLTAPNGPAQQRVIRQALDSAGLAPSDVDFVEAHGTGTRLGDPIEAHALLATYGRNRPDDRPLWLGSVKSNLNHTQAAAGIAGVLKVVLSLTRGRLPRTLHVDAPTPHVDWASGAVRLLTEARDWPRGERVRRAGVSAFGVSGTNAHVVLEEAPEVEPATPVADDRAVRAFPVSGKDAAALAAQARRLLDVDAALPDLAHTLATRRAALDERAVVVAGDRAGLRAGLRALADGTPSASVVRGSVRSGGLAFLFTGQGAQRAGMGRGLHAAFPVFAEAFDAVREAFGLPLGDPGAGLIDRTEHAQPALFAVEVALFRLFESWGVKPDFVAGHSIGELAAAHVAGVLSLEDAATLVEARGRLMGALPEGGAMVAVQAAEDELVLTPGVSVAAVNGPSSVVLSGVEQEVLAIAESLAAQGRKTKRLTVSHAFHSVLMEPMLAEFRRVAEGLAYAAPTIPVVSTVTGEPVSAEWASAEYWVDQVRRPVRFADALAALHDRGVRTYLELGPDGVLSALGRENLPDDVALTPALRGDRPEAETATTAVAALHVRGIAVDWDAVLGGGGWVDLPTYAFQRQRLWLTGAVADTADPWTYRVRWHPVDLPPGAPSGTWAVVAPADPDGAELAALAARALERHGAHVVPTTGAVPDAVAGVVSFLAFDDHDPAAPAGLAKLLDLVRAVDAPVWAVTRSAVSTGRGDHLAHPAGAATWGLGRVVGLERPERWGGLVDLPAEVDDRTWDRFVAVLAQGVEDQVAIRSAVLGRRLVRTAATGEPWTPRGTVLVTGGTGALGARVARLLARSGAEHLVLASRRGPGAPGADELAAELRGLGAEVTVAACDVADRDALAALLADHPVHAVVHTAGVLADAVVDNLTADALADVLRAKAVAARNLHELTGDLDAFVLFSSTSGTLGNPGQAAYAAANAYLDALAEHRHAAGLPATSVAWGPWAASGMAAGLSRRLRDAGVPPMDPDRALDAMLRAVGDRRAALTVTDLDWARFAPGFTATRPTALFAELPEARVAAPRPEPSRHAFADLPAADRLPALLDLVRSRAAAVLGHASAARVAPDRAFRDLGFDSLTALELRTALGTATGLKLPAGLVFDHPTPTALAAHLRDELFGAESEAPVAAAVDAGDPVAIVGMACRFPGGVSSPEDLWRLVESGVDAVSAFPDDRDWAPGEDPGYTPVGAFLRDVAEFDAGFFGISPREALAMDPQQRLLLETSWEAFERAGIDPATVRGGRVGVFAGTNGQDYADVVSVSADDVAGYVGTGNAASVLSGRVAYAFGLEGPAVTVDTACSSSLVALHLAVRALRSGECDLALVAGATVMSTPESFAEFGRQGGLAADGRCKAFSAAADGTGWGEGVGVLLVRRLSDAVREGHRVLAVVRGSAVNSDGASNGLTAPNGPSQQRVIRQALADAGVAPSEVDAVEAHGTGTALGDPIEAQALLATYGQDRDEPLWLGSVKSNLGHTQAAAGVAGIIKMVMAMRHGVLPSTLHVDEPTPHVDWSAGAVELLTANRTWPEVDRPWRAGVSSFGVSGTNAHVIVEDYPAQPAPEAAGRDVPLPWLLSARAADALPAQAARLASLDAPARDVAHSLATTRSALERRAVLLGDDPRALAARFAEGVVEPGVVTDDLADGKVAFLFTGQGAQRVGMGRELYGAFPVFAEAFDAVCAALDMPLGELGAGEIDRTEFTQPALFAVEVALFRLFESWGVKPDFVAGHSIGELAAAHVAGVLSLDDAATLVKARGRLMGALPEGGAMVAVQATEAELDLTEGVSVAAVNGPSSLVLSGVEEEVLAVAEKLAAQGRKTKRLAVSHAFHSVLMEPMLAGFREVAESLAYGDLLVPAVSTVTGKPVTDEWRSPEYWVGQVRQAVRFADAVTTLHEQGVRTFLELGPDGVLSALGQEVVAEPGGFVAAQRKDRPEARTAVEAAARLHVRGAAVDWAAYFAVAGGRRVDLPTYPFQRKRYWPRPARPVGDLAAFGLSDADHPLLGAAVESPDSGAVLFVGALSAPAGSWPADHVVSGSVLLPGTAFVELALRAGDEVGLPHLEELTLSAPLVLPDRGSVRFNAVVAAPDGTGRRTVTVHARHTDTDPWTVHASGTLAPARPVPSPIAEWPPAGAEPVAVDDLYPALADLGLAYGPLFRGLRAAWRRDGEVFAEVELPEAADAARFGIHPALLDAALHGIALGGLTYDDEGGGPRLPFAWRDVALHAVGATSLRVRITPTRPGTVALEACDATGAPVVSVGSLALRPAAPVASTAPQDLFHVAWTPWRAPDADASVAVLGIDPFGSGLPVHAAVADVAAAAPDAALLVLPDTPPHLAGATAADVLGVLRQWLADDRLADTRLVVVTRNAVAVTDEEVPGAGHAAARGLVRSAATENPDRFLLLDVAGSGPGAALVGGLIAAGEPEAALRDGTVFVPRLARTTATPARPDFGSGAVLVTGAAGALGRLVADHLVTRHGVRRLVLAGRRGAQAPGAADVTARLTAAGAEVEWVACDVADREAVRRLFADHPVTGVVHLAGVLDDGVLSSLTPERLAAVLRPKAEAAWHLHELSGELSAFVLFSSAAGVFGGAGQGNYAAANAFLDALAQHRRALGLPATSLAWGPWAGEGMAGALADADRDRLDRAGVAGFSPEEGLALLDAGLAADRALVVPLRIDLDRVRADGVPPLFRGLVRAPARRAAARGADRAANGLVDRLTGRTAEEQTAVLLEVVHGRVRAVLGYGDELLDAAKSFRDLGFDSLTAVELRNALSGETGLRLPATLVFDHPTPAALADHLRGELVGGAAPVTAVPVVRRVDDDPVVIVGMACRYPGGVSSPEGLWELVAGGVDAISRFPVNRGWDLGRLYHPDPAHPGTTYTDQGGFLHDAAEFDAGLFGISPREALAMDPQQRLLLETSWEVLERAGVDPLSLRGSRTGVFAGVMYYDYGARLSSVPEDVEGYLGTGTAASVVSGRLSYTFGFEGPAVTVDTACSSSLVALHLAAQALRNGECDMALAGGVTVMSTPYTFIDFSRQRGLSPDGRCKSFSASADGTGWGEGVGMLLVERLSDARRLGHPVLAVVKGSAVNQDGASNGLTAPNGPSQQRVIRQALSSAGLTPSEVDVVEAHGTGTTLGDPIEAQALLATYGQDRDEPLWLGSVKSNLGHTQAAAGVAGVIKMVMAMRHGVLPKTLHVDEPSPHVDWSSGAVELLSASREWPAVGRARRAAVSSFGISGTNAHVILEHAEDDAPADVVTVHSPVVPVVVSAKDDDALRAQARRLRDHLVERDIAPVDAAWSLATGRGALERTAVVVAADRDELLAGLDAVADGRAPARATGTTAFLFTGQGAQRVGMGRELYDAFPVFAAAFDAVCAAFDMPLGDLGADEIDRTEYTQPALFAVEVALFRLLESWGVKPDFVAGHSIGELAAAHVAGVLSLEDAATLVKARGRLMQALPEGGAMVAVQAAENEVELTPGVSVAAVNGPSSVVLSGVEEEVLAIAEGFAARGRKTKRLVVSHAFHSVLMEPMLAEFRVIAESLAYGELLVPAVSTVTGKPVTDEWRSPEYWVGQVRQAVRFADAVTTLWTAGATKFVEVGPGGVVTAMAAESLPADAVLVPALRDGAEARAVTSAAAAVGADWRKVLAGRGARRADLPTYAFQRRRYWLDETPSPAADPVDERFWAAVAGGDVEDLAHTLGVADTAALDAVLPALSAWRKREREQAAVDGRRYRVEWAPVAVAGGLRDQVWLVVAADGDEWAASVRAELARHTTVVAASVDALPDAAGGFAGVVSLLPAEPATLALVQALGRAGVDAPLWCATREVVGGVRPEQGGIWGLGQVVGLEHPERWGGLVDLPSTVDERIGGLLAAVLADGSEDQVAVRAAGVTARRLVPAPASGATWTPRGTVLVTGGTGALGARVARALAGAGAEHLVLTSRGGLGAPGAVRLRDELVDLGVEVTVAACDVADRDAVAGLLDSLDGLTAVVHAAGVTKDVPLDRLTPEDFAEVCAAKVAGAWHLHELLGDRPLDAFVLFSSIAGVWGSATSGAYAAANAALDALAEHRRSRGLAATAVAWGPWAGSGMAADEDVAERLRARGLRPMDPADAVTALWRAVPDDTAVVVADVDWARFAELFTAARPRPLIREVAPARPAPVAQAAEATAERLAALPPADRARVLLDVVRDQVAAVLGHGSGAAVDVDRQFRELGFDSLTAVELRTALTAATGLALPATVVFDHPTPLDLRDRLLAELAPADAAGSDEDAHLRHVLATIPLDRLRAAGLAGVLLDLARDPADAPTPAGVDVDDLDVDDLVRLALDQGDA</sequence>
<protein>
    <submittedName>
        <fullName evidence="12">Acyl transferase domain-containing protein</fullName>
    </submittedName>
</protein>
<dbReference type="SUPFAM" id="SSF47336">
    <property type="entry name" value="ACP-like"/>
    <property type="match status" value="3"/>
</dbReference>
<dbReference type="Pfam" id="PF00698">
    <property type="entry name" value="Acyl_transf_1"/>
    <property type="match status" value="3"/>
</dbReference>
<evidence type="ECO:0000256" key="5">
    <source>
        <dbReference type="ARBA" id="ARBA00022737"/>
    </source>
</evidence>
<dbReference type="SMART" id="SM00825">
    <property type="entry name" value="PKS_KS"/>
    <property type="match status" value="3"/>
</dbReference>
<feature type="domain" description="Ketosynthase family 3 (KS3)" evidence="10">
    <location>
        <begin position="3110"/>
        <end position="3534"/>
    </location>
</feature>
<dbReference type="Gene3D" id="3.10.129.110">
    <property type="entry name" value="Polyketide synthase dehydratase"/>
    <property type="match status" value="1"/>
</dbReference>
<dbReference type="Proteomes" id="UP000282084">
    <property type="component" value="Unassembled WGS sequence"/>
</dbReference>
<keyword evidence="5" id="KW-0677">Repeat</keyword>
<dbReference type="RefSeq" id="WP_121006128.1">
    <property type="nucleotide sequence ID" value="NZ_RBXO01000001.1"/>
</dbReference>
<dbReference type="InterPro" id="IPR016036">
    <property type="entry name" value="Malonyl_transacylase_ACP-bd"/>
</dbReference>
<dbReference type="Gene3D" id="3.40.47.10">
    <property type="match status" value="3"/>
</dbReference>